<evidence type="ECO:0000313" key="1">
    <source>
        <dbReference type="EMBL" id="AAY51694.1"/>
    </source>
</evidence>
<reference evidence="1 2" key="1">
    <citation type="journal article" date="2002" name="Proc. Natl. Acad. Sci. U.S.A.">
        <title>The complete genome sequence of Chlorobium tepidum TLS, a photosynthetic, anaerobic, green-sulfur bacterium.</title>
        <authorList>
            <person name="Eisen J.A."/>
            <person name="Nelson K.E."/>
            <person name="Paulsen I.T."/>
            <person name="Heidelberg J.F."/>
            <person name="Wu M."/>
            <person name="Dodson R.J."/>
            <person name="Deboy R."/>
            <person name="Gwinn M.L."/>
            <person name="Nelson W.C."/>
            <person name="Haft D.H."/>
            <person name="Hickey E.K."/>
            <person name="Peterson J.D."/>
            <person name="Durkin A.S."/>
            <person name="Kolonay J.L."/>
            <person name="Yang F."/>
            <person name="Holt I."/>
            <person name="Umayam L.A."/>
            <person name="Mason T."/>
            <person name="Brenner M."/>
            <person name="Shea T.P."/>
            <person name="Parksey D."/>
            <person name="Nierman W.C."/>
            <person name="Feldblyum T.V."/>
            <person name="Hansen C.L."/>
            <person name="Craven M.B."/>
            <person name="Radune D."/>
            <person name="Vamathevan J."/>
            <person name="Khouri H."/>
            <person name="White O."/>
            <person name="Gruber T.M."/>
            <person name="Ketchum K.A."/>
            <person name="Venter J.C."/>
            <person name="Tettelin H."/>
            <person name="Bryant D.A."/>
            <person name="Fraser C.M."/>
        </authorList>
    </citation>
    <scope>NUCLEOTIDE SEQUENCE [LARGE SCALE GENOMIC DNA]</scope>
    <source>
        <strain evidence="2">ATCC 49652 / DSM 12025 / NBRC 103806 / TLS</strain>
    </source>
</reference>
<organism evidence="1 2">
    <name type="scientific">Chlorobaculum tepidum (strain ATCC 49652 / DSM 12025 / NBRC 103806 / TLS)</name>
    <name type="common">Chlorobium tepidum</name>
    <dbReference type="NCBI Taxonomy" id="194439"/>
    <lineage>
        <taxon>Bacteria</taxon>
        <taxon>Pseudomonadati</taxon>
        <taxon>Chlorobiota</taxon>
        <taxon>Chlorobiia</taxon>
        <taxon>Chlorobiales</taxon>
        <taxon>Chlorobiaceae</taxon>
        <taxon>Chlorobaculum</taxon>
    </lineage>
</organism>
<dbReference type="Proteomes" id="UP000001007">
    <property type="component" value="Chromosome"/>
</dbReference>
<proteinExistence type="predicted"/>
<dbReference type="KEGG" id="cte:CT1522.1"/>
<name>Q4W541_CHLTE</name>
<dbReference type="AlphaFoldDB" id="Q4W541"/>
<accession>Q4W541</accession>
<keyword evidence="2" id="KW-1185">Reference proteome</keyword>
<dbReference type="eggNOG" id="COG3668">
    <property type="taxonomic scope" value="Bacteria"/>
</dbReference>
<dbReference type="HOGENOM" id="CLU_147162_7_0_10"/>
<evidence type="ECO:0008006" key="3">
    <source>
        <dbReference type="Google" id="ProtNLM"/>
    </source>
</evidence>
<protein>
    <recommendedName>
        <fullName evidence="3">Plasmid stabilization system protein</fullName>
    </recommendedName>
</protein>
<dbReference type="RefSeq" id="WP_226986788.1">
    <property type="nucleotide sequence ID" value="NC_002932.3"/>
</dbReference>
<sequence>MKIRIHELAAHELDEAIEWHELQSRDLGKHFRRIVREQVKTLARNPIWYLRKSDDIYKAFIPKFPYKNIVHRRRK</sequence>
<dbReference type="EnsemblBacteria" id="AAY51694">
    <property type="protein sequence ID" value="AAY51694"/>
    <property type="gene ID" value="CT1522.1"/>
</dbReference>
<evidence type="ECO:0000313" key="2">
    <source>
        <dbReference type="Proteomes" id="UP000001007"/>
    </source>
</evidence>
<dbReference type="STRING" id="194439.CT1522.1"/>
<gene>
    <name evidence="1" type="ordered locus">CT1522.1</name>
</gene>
<dbReference type="EMBL" id="AE006470">
    <property type="protein sequence ID" value="AAY51694.1"/>
    <property type="molecule type" value="Genomic_DNA"/>
</dbReference>